<dbReference type="Proteomes" id="UP000662939">
    <property type="component" value="Chromosome"/>
</dbReference>
<keyword evidence="2" id="KW-1185">Reference proteome</keyword>
<gene>
    <name evidence="1" type="ORF">JQS30_07045</name>
</gene>
<dbReference type="EMBL" id="CP070496">
    <property type="protein sequence ID" value="QSB06644.1"/>
    <property type="molecule type" value="Genomic_DNA"/>
</dbReference>
<dbReference type="AlphaFoldDB" id="A0A895XMR8"/>
<reference evidence="1" key="1">
    <citation type="submission" date="2021-02" db="EMBL/GenBank/DDBJ databases">
        <title>Natronoglycomyces albus gen. nov., sp. nov, a haloalkaliphilic actinobacterium from a soda solonchak soil.</title>
        <authorList>
            <person name="Sorokin D.Y."/>
            <person name="Khijniak T.V."/>
            <person name="Zakharycheva A.P."/>
            <person name="Boueva O.V."/>
            <person name="Ariskina E.V."/>
            <person name="Hahnke R.L."/>
            <person name="Bunk B."/>
            <person name="Sproer C."/>
            <person name="Schumann P."/>
            <person name="Evtushenko L.I."/>
            <person name="Kublanov I.V."/>
        </authorList>
    </citation>
    <scope>NUCLEOTIDE SEQUENCE</scope>
    <source>
        <strain evidence="1">DSM 106290</strain>
    </source>
</reference>
<accession>A0A895XMR8</accession>
<name>A0A895XMR8_9ACTN</name>
<dbReference type="RefSeq" id="WP_213172655.1">
    <property type="nucleotide sequence ID" value="NZ_CP070496.1"/>
</dbReference>
<evidence type="ECO:0000313" key="1">
    <source>
        <dbReference type="EMBL" id="QSB06644.1"/>
    </source>
</evidence>
<organism evidence="1 2">
    <name type="scientific">Natronoglycomyces albus</name>
    <dbReference type="NCBI Taxonomy" id="2811108"/>
    <lineage>
        <taxon>Bacteria</taxon>
        <taxon>Bacillati</taxon>
        <taxon>Actinomycetota</taxon>
        <taxon>Actinomycetes</taxon>
        <taxon>Glycomycetales</taxon>
        <taxon>Glycomycetaceae</taxon>
        <taxon>Natronoglycomyces</taxon>
    </lineage>
</organism>
<proteinExistence type="predicted"/>
<evidence type="ECO:0000313" key="2">
    <source>
        <dbReference type="Proteomes" id="UP000662939"/>
    </source>
</evidence>
<protein>
    <submittedName>
        <fullName evidence="1">Uncharacterized protein</fullName>
    </submittedName>
</protein>
<sequence length="130" mass="14426">MSTTITTRTKPLHCESDSVRQLETLRDHITVSRASHSLLAQCAGRTVRFRTRPGAFVTSVDILTETGEFNQLGNITNLHKRPYLTFSKRSSVVVLSSQDRLALRATAIAFWCAVQEFSAEIRSESQVAGS</sequence>
<dbReference type="KEGG" id="nav:JQS30_07045"/>